<evidence type="ECO:0000256" key="1">
    <source>
        <dbReference type="SAM" id="MobiDB-lite"/>
    </source>
</evidence>
<dbReference type="EMBL" id="JAKELL010000071">
    <property type="protein sequence ID" value="KAH8984853.1"/>
    <property type="molecule type" value="Genomic_DNA"/>
</dbReference>
<proteinExistence type="predicted"/>
<comment type="caution">
    <text evidence="2">The sequence shown here is derived from an EMBL/GenBank/DDBJ whole genome shotgun (WGS) entry which is preliminary data.</text>
</comment>
<feature type="region of interest" description="Disordered" evidence="1">
    <location>
        <begin position="740"/>
        <end position="761"/>
    </location>
</feature>
<organism evidence="2 3">
    <name type="scientific">Lactarius akahatsu</name>
    <dbReference type="NCBI Taxonomy" id="416441"/>
    <lineage>
        <taxon>Eukaryota</taxon>
        <taxon>Fungi</taxon>
        <taxon>Dikarya</taxon>
        <taxon>Basidiomycota</taxon>
        <taxon>Agaricomycotina</taxon>
        <taxon>Agaricomycetes</taxon>
        <taxon>Russulales</taxon>
        <taxon>Russulaceae</taxon>
        <taxon>Lactarius</taxon>
    </lineage>
</organism>
<gene>
    <name evidence="2" type="ORF">EDB92DRAFT_1818918</name>
</gene>
<keyword evidence="3" id="KW-1185">Reference proteome</keyword>
<dbReference type="AlphaFoldDB" id="A0AAD4L8V3"/>
<accession>A0AAD4L8V3</accession>
<dbReference type="Proteomes" id="UP001201163">
    <property type="component" value="Unassembled WGS sequence"/>
</dbReference>
<name>A0AAD4L8V3_9AGAM</name>
<feature type="region of interest" description="Disordered" evidence="1">
    <location>
        <begin position="328"/>
        <end position="359"/>
    </location>
</feature>
<reference evidence="2" key="1">
    <citation type="submission" date="2022-01" db="EMBL/GenBank/DDBJ databases">
        <title>Comparative genomics reveals a dynamic genome evolution in the ectomycorrhizal milk-cap (Lactarius) mushrooms.</title>
        <authorList>
            <consortium name="DOE Joint Genome Institute"/>
            <person name="Lebreton A."/>
            <person name="Tang N."/>
            <person name="Kuo A."/>
            <person name="LaButti K."/>
            <person name="Drula E."/>
            <person name="Barry K."/>
            <person name="Clum A."/>
            <person name="Lipzen A."/>
            <person name="Mousain D."/>
            <person name="Ng V."/>
            <person name="Wang R."/>
            <person name="Wang X."/>
            <person name="Dai Y."/>
            <person name="Henrissat B."/>
            <person name="Grigoriev I.V."/>
            <person name="Guerin-Laguette A."/>
            <person name="Yu F."/>
            <person name="Martin F.M."/>
        </authorList>
    </citation>
    <scope>NUCLEOTIDE SEQUENCE</scope>
    <source>
        <strain evidence="2">QP</strain>
    </source>
</reference>
<protein>
    <submittedName>
        <fullName evidence="2">Uncharacterized protein</fullName>
    </submittedName>
</protein>
<sequence length="802" mass="87525">MAREDDPERPGSYHRTLISGTAPRCQEIVGVASHGIQARGKGVQDFFSSLSSGSSYSSDSEVVFDNPSGPFIEPHHSHHQGSRNISDSTSKVINLTGANPGANGPRPKLVNTSKQRDTANFLGTEASIFYSQAFSTIPGLISAFEKRGDIVVSNRDIDTDVLLSVEKGRKAADLGTKKKKKSCRPLMRRFLSPKASLRGITITMLVTMQNSDSTVASHTSLIDRAEAQAQVSPHSRQQYLVQWAEPDAIFRYYTKTSSPASSPHQAVSELARGSSGSFISPAAVPTLLTVSASESIDTLRNTPSILSTLQVCCDSHTAPPIIHTHLHSAAPSVSAKPPNPSTPAPREARSSDISGEEPAARHRGRSAYIYIYIYWPDWADGIHRLVKLVKLHHEARRAPIWNRVYKLTLGEPIAGPSASVTERSQGDPCLCCVHPLQSPTITSILTFLAIRTRNRAGNGENHFLKRPKLATTGKQGLNLASYNSTSLGGNETTKFKLCAIEILRNMVPVVVASWIQRHYRCPHGPLARHNRFPRNRGLNSVLAWILDNTLGDLCPCKTWRHIVADRGINFAVQKGVLWFAAERGKTTSETSRTSYKTTRYHRGFENGGAMVDLPKLATLLNLILGSVANGFTSSGAPAPVPALLVAASEGINILRNMTSTLENVRAIRVEAITIPSHAALPIIHIHMRPAIPAPHEAPSFDITGEERLLRDIVNEALAQGVWITRARRLRGQELGEECERAGGVKGRRREGAHEAPMSAPAADPELSRLTFLYHCKDYGPPGLGTIYHSLLFITKYTHILYG</sequence>
<evidence type="ECO:0000313" key="2">
    <source>
        <dbReference type="EMBL" id="KAH8984853.1"/>
    </source>
</evidence>
<evidence type="ECO:0000313" key="3">
    <source>
        <dbReference type="Proteomes" id="UP001201163"/>
    </source>
</evidence>